<gene>
    <name evidence="1" type="ORF">CathTA2_0907</name>
</gene>
<evidence type="ECO:0000313" key="2">
    <source>
        <dbReference type="Proteomes" id="UP000010716"/>
    </source>
</evidence>
<name>F5L544_CALTT</name>
<sequence>MPYSAKAQRMKEQEGKRMVDLCSHVQICLITDAPSFVEGAFLFGVKGVMIMDGDSRSYRCENDDASQHLHCVIIMYPLVHSKNRRSIFITSCGGMDS</sequence>
<protein>
    <submittedName>
        <fullName evidence="1">Uncharacterized protein</fullName>
    </submittedName>
</protein>
<dbReference type="AlphaFoldDB" id="F5L544"/>
<comment type="caution">
    <text evidence="1">The sequence shown here is derived from an EMBL/GenBank/DDBJ whole genome shotgun (WGS) entry which is preliminary data.</text>
</comment>
<dbReference type="EMBL" id="AFCE01000098">
    <property type="protein sequence ID" value="EGL83546.1"/>
    <property type="molecule type" value="Genomic_DNA"/>
</dbReference>
<reference evidence="1 2" key="1">
    <citation type="journal article" date="2011" name="J. Bacteriol.">
        <title>Draft genome sequence of the thermoalkaliphilic Caldalkalibacillus thermarum strain TA2.A1.</title>
        <authorList>
            <person name="Kalamorz F."/>
            <person name="Keis S."/>
            <person name="McMillan D.G."/>
            <person name="Olsson K."/>
            <person name="Stanton J.A."/>
            <person name="Stockwell P."/>
            <person name="Black M.A."/>
            <person name="Klingeman D.M."/>
            <person name="Land M.L."/>
            <person name="Han C.S."/>
            <person name="Martin S.L."/>
            <person name="Becher S.A."/>
            <person name="Peddie C.J."/>
            <person name="Morgan H.W."/>
            <person name="Matthies D."/>
            <person name="Preiss L."/>
            <person name="Meier T."/>
            <person name="Brown S.D."/>
            <person name="Cook G.M."/>
        </authorList>
    </citation>
    <scope>NUCLEOTIDE SEQUENCE [LARGE SCALE GENOMIC DNA]</scope>
    <source>
        <strain evidence="1 2">TA2.A1</strain>
    </source>
</reference>
<evidence type="ECO:0000313" key="1">
    <source>
        <dbReference type="EMBL" id="EGL83546.1"/>
    </source>
</evidence>
<proteinExistence type="predicted"/>
<organism evidence="1 2">
    <name type="scientific">Caldalkalibacillus thermarum (strain TA2.A1)</name>
    <dbReference type="NCBI Taxonomy" id="986075"/>
    <lineage>
        <taxon>Bacteria</taxon>
        <taxon>Bacillati</taxon>
        <taxon>Bacillota</taxon>
        <taxon>Bacilli</taxon>
        <taxon>Bacillales</taxon>
        <taxon>Bacillaceae</taxon>
        <taxon>Caldalkalibacillus</taxon>
    </lineage>
</organism>
<dbReference type="Proteomes" id="UP000010716">
    <property type="component" value="Unassembled WGS sequence"/>
</dbReference>
<accession>F5L544</accession>